<keyword evidence="3" id="KW-0472">Membrane</keyword>
<reference evidence="6" key="2">
    <citation type="journal article" date="2013" name="G3 (Bethesda)">
        <title>Genomes of Ashbya fungi isolated from insects reveal four mating-type loci, numerous translocations, lack of transposons, and distinct gene duplications.</title>
        <authorList>
            <person name="Dietrich F.S."/>
            <person name="Voegeli S."/>
            <person name="Kuo S."/>
            <person name="Philippsen P."/>
        </authorList>
    </citation>
    <scope>GENOME REANNOTATION</scope>
    <source>
        <strain evidence="6">ATCC 10895 / CBS 109.51 / FGSC 9923 / NRRL Y-1056</strain>
    </source>
</reference>
<dbReference type="Proteomes" id="UP000000591">
    <property type="component" value="Chromosome IV"/>
</dbReference>
<dbReference type="SUPFAM" id="SSF53474">
    <property type="entry name" value="alpha/beta-Hydrolases"/>
    <property type="match status" value="1"/>
</dbReference>
<dbReference type="FunCoup" id="Q759S1">
    <property type="interactions" value="148"/>
</dbReference>
<organism evidence="5 6">
    <name type="scientific">Eremothecium gossypii (strain ATCC 10895 / CBS 109.51 / FGSC 9923 / NRRL Y-1056)</name>
    <name type="common">Yeast</name>
    <name type="synonym">Ashbya gossypii</name>
    <dbReference type="NCBI Taxonomy" id="284811"/>
    <lineage>
        <taxon>Eukaryota</taxon>
        <taxon>Fungi</taxon>
        <taxon>Dikarya</taxon>
        <taxon>Ascomycota</taxon>
        <taxon>Saccharomycotina</taxon>
        <taxon>Saccharomycetes</taxon>
        <taxon>Saccharomycetales</taxon>
        <taxon>Saccharomycetaceae</taxon>
        <taxon>Eremothecium</taxon>
    </lineage>
</organism>
<evidence type="ECO:0000256" key="3">
    <source>
        <dbReference type="SAM" id="Phobius"/>
    </source>
</evidence>
<keyword evidence="6" id="KW-1185">Reference proteome</keyword>
<keyword evidence="3" id="KW-1133">Transmembrane helix</keyword>
<dbReference type="OrthoDB" id="273452at2759"/>
<feature type="transmembrane region" description="Helical" evidence="3">
    <location>
        <begin position="266"/>
        <end position="294"/>
    </location>
</feature>
<reference evidence="5 6" key="1">
    <citation type="journal article" date="2004" name="Science">
        <title>The Ashbya gossypii genome as a tool for mapping the ancient Saccharomyces cerevisiae genome.</title>
        <authorList>
            <person name="Dietrich F.S."/>
            <person name="Voegeli S."/>
            <person name="Brachat S."/>
            <person name="Lerch A."/>
            <person name="Gates K."/>
            <person name="Steiner S."/>
            <person name="Mohr C."/>
            <person name="Pohlmann R."/>
            <person name="Luedi P."/>
            <person name="Choi S."/>
            <person name="Wing R.A."/>
            <person name="Flavier A."/>
            <person name="Gaffney T.D."/>
            <person name="Philippsen P."/>
        </authorList>
    </citation>
    <scope>NUCLEOTIDE SEQUENCE [LARGE SCALE GENOMIC DNA]</scope>
    <source>
        <strain evidence="6">ATCC 10895 / CBS 109.51 / FGSC 9923 / NRRL Y-1056</strain>
    </source>
</reference>
<dbReference type="InterPro" id="IPR007751">
    <property type="entry name" value="DUF676_lipase-like"/>
</dbReference>
<proteinExistence type="inferred from homology"/>
<keyword evidence="2" id="KW-0443">Lipid metabolism</keyword>
<dbReference type="GO" id="GO:0004622">
    <property type="term" value="F:phosphatidylcholine lysophospholipase activity"/>
    <property type="evidence" value="ECO:0000318"/>
    <property type="project" value="GO_Central"/>
</dbReference>
<accession>Q759S1</accession>
<evidence type="ECO:0000313" key="6">
    <source>
        <dbReference type="Proteomes" id="UP000000591"/>
    </source>
</evidence>
<dbReference type="EMBL" id="AE016817">
    <property type="protein sequence ID" value="AAS52122.1"/>
    <property type="molecule type" value="Genomic_DNA"/>
</dbReference>
<dbReference type="ESTHER" id="ashgo-q759s1">
    <property type="family name" value="Duf_676"/>
</dbReference>
<dbReference type="GO" id="GO:0047372">
    <property type="term" value="F:monoacylglycerol lipase activity"/>
    <property type="evidence" value="ECO:0000318"/>
    <property type="project" value="GO_Central"/>
</dbReference>
<dbReference type="PANTHER" id="PTHR12482">
    <property type="entry name" value="LIPASE ROG1-RELATED-RELATED"/>
    <property type="match status" value="1"/>
</dbReference>
<keyword evidence="2" id="KW-0442">Lipid degradation</keyword>
<gene>
    <name evidence="5" type="ORF">AGOS_ADR202C</name>
</gene>
<dbReference type="GO" id="GO:0006629">
    <property type="term" value="P:lipid metabolic process"/>
    <property type="evidence" value="ECO:0000318"/>
    <property type="project" value="GO_Central"/>
</dbReference>
<dbReference type="eggNOG" id="KOG4372">
    <property type="taxonomic scope" value="Eukaryota"/>
</dbReference>
<dbReference type="GO" id="GO:0005811">
    <property type="term" value="C:lipid droplet"/>
    <property type="evidence" value="ECO:0000318"/>
    <property type="project" value="GO_Central"/>
</dbReference>
<dbReference type="FunFam" id="3.40.50.1820:FF:001004">
    <property type="entry name" value="ADR202Cp"/>
    <property type="match status" value="1"/>
</dbReference>
<sequence length="443" mass="49843">MPNKKHLFVLVHGLWGTHSHMNSIKTAFSEALGDDAVFYVPRSNGYVKTLHGIELVGYQTVVELTEFVQARDPQKFDRISFIGYSMGGLVSRFVIGTIFTECRVIFGHMRPVLFMTFATPHLGVQFYQPRNPQAKSTVMGAVLPVARFVGSHFLGRSGRQLFLAYENDDTLVRMTEGVYLEQLARFRHRVCLANVKNDRTVAFYTAFITDCDPFLETNNQLLYKFETALPTQDDLAVCPRVIDLAALDPVKSAPTHARKWHMGAMWLLLLLPFSFTLLPLLVFVNVLATMYSYMVTLTEQSRISRGDGHMIIKRRLKVAEGLNETVREAVGDIVNADFAVEPAQQAAPPAPSDRAMSWAKFLAKYSVNRPASDRFPRLPLDPKRQQMLRNLDSLAWIRVPVYIRALNAHDGIVARQGLKRSCESAVASVRFAALLARHLVSEA</sequence>
<protein>
    <submittedName>
        <fullName evidence="5">ADR202Cp</fullName>
    </submittedName>
</protein>
<dbReference type="GO" id="GO:0055088">
    <property type="term" value="P:lipid homeostasis"/>
    <property type="evidence" value="ECO:0007669"/>
    <property type="project" value="EnsemblFungi"/>
</dbReference>
<evidence type="ECO:0000313" key="5">
    <source>
        <dbReference type="EMBL" id="AAS52122.1"/>
    </source>
</evidence>
<keyword evidence="3" id="KW-0812">Transmembrane</keyword>
<dbReference type="PANTHER" id="PTHR12482:SF24">
    <property type="entry name" value="LIPID DROPLET PHOSPHOLIPASE 1"/>
    <property type="match status" value="1"/>
</dbReference>
<evidence type="ECO:0000256" key="2">
    <source>
        <dbReference type="ARBA" id="ARBA00022963"/>
    </source>
</evidence>
<dbReference type="InterPro" id="IPR029058">
    <property type="entry name" value="AB_hydrolase_fold"/>
</dbReference>
<dbReference type="HOGENOM" id="CLU_027968_2_0_1"/>
<dbReference type="InParanoid" id="Q759S1"/>
<dbReference type="AlphaFoldDB" id="Q759S1"/>
<dbReference type="GO" id="GO:0016042">
    <property type="term" value="P:lipid catabolic process"/>
    <property type="evidence" value="ECO:0007669"/>
    <property type="project" value="UniProtKB-KW"/>
</dbReference>
<evidence type="ECO:0000256" key="1">
    <source>
        <dbReference type="ARBA" id="ARBA00007920"/>
    </source>
</evidence>
<name>Q759S1_EREGS</name>
<feature type="domain" description="DUF676" evidence="4">
    <location>
        <begin position="3"/>
        <end position="209"/>
    </location>
</feature>
<dbReference type="RefSeq" id="NP_984298.1">
    <property type="nucleotide sequence ID" value="NM_209651.2"/>
</dbReference>
<dbReference type="KEGG" id="ago:AGOS_ADR202C"/>
<dbReference type="Pfam" id="PF05057">
    <property type="entry name" value="DUF676"/>
    <property type="match status" value="1"/>
</dbReference>
<evidence type="ECO:0000259" key="4">
    <source>
        <dbReference type="Pfam" id="PF05057"/>
    </source>
</evidence>
<dbReference type="Gene3D" id="3.40.50.1820">
    <property type="entry name" value="alpha/beta hydrolase"/>
    <property type="match status" value="1"/>
</dbReference>
<dbReference type="GeneID" id="4620460"/>
<dbReference type="OMA" id="WIRIPIY"/>
<comment type="similarity">
    <text evidence="1">Belongs to the putative lipase ROG1 family.</text>
</comment>
<dbReference type="InterPro" id="IPR044294">
    <property type="entry name" value="Lipase-like"/>
</dbReference>